<evidence type="ECO:0000313" key="3">
    <source>
        <dbReference type="Proteomes" id="UP000824469"/>
    </source>
</evidence>
<dbReference type="Gene3D" id="3.40.50.620">
    <property type="entry name" value="HUPs"/>
    <property type="match status" value="1"/>
</dbReference>
<dbReference type="AlphaFoldDB" id="A0AA38FM18"/>
<sequence length="92" mass="10198">AFASHVLDILRRREILNTKRILKTARGICEEKNVRVEMSRVVEGEAKYAICETADKMGVDLLIVGSRGYGALMRTIIGSVSDYCSHNAKCPV</sequence>
<reference evidence="2 3" key="1">
    <citation type="journal article" date="2021" name="Nat. Plants">
        <title>The Taxus genome provides insights into paclitaxel biosynthesis.</title>
        <authorList>
            <person name="Xiong X."/>
            <person name="Gou J."/>
            <person name="Liao Q."/>
            <person name="Li Y."/>
            <person name="Zhou Q."/>
            <person name="Bi G."/>
            <person name="Li C."/>
            <person name="Du R."/>
            <person name="Wang X."/>
            <person name="Sun T."/>
            <person name="Guo L."/>
            <person name="Liang H."/>
            <person name="Lu P."/>
            <person name="Wu Y."/>
            <person name="Zhang Z."/>
            <person name="Ro D.K."/>
            <person name="Shang Y."/>
            <person name="Huang S."/>
            <person name="Yan J."/>
        </authorList>
    </citation>
    <scope>NUCLEOTIDE SEQUENCE [LARGE SCALE GENOMIC DNA]</scope>
    <source>
        <strain evidence="2">Ta-2019</strain>
    </source>
</reference>
<dbReference type="InterPro" id="IPR006016">
    <property type="entry name" value="UspA"/>
</dbReference>
<dbReference type="Proteomes" id="UP000824469">
    <property type="component" value="Unassembled WGS sequence"/>
</dbReference>
<accession>A0AA38FM18</accession>
<evidence type="ECO:0000313" key="2">
    <source>
        <dbReference type="EMBL" id="KAH9306977.1"/>
    </source>
</evidence>
<feature type="non-terminal residue" evidence="2">
    <location>
        <position position="1"/>
    </location>
</feature>
<evidence type="ECO:0000259" key="1">
    <source>
        <dbReference type="Pfam" id="PF00582"/>
    </source>
</evidence>
<feature type="domain" description="UspA" evidence="1">
    <location>
        <begin position="28"/>
        <end position="92"/>
    </location>
</feature>
<dbReference type="PANTHER" id="PTHR31964">
    <property type="entry name" value="ADENINE NUCLEOTIDE ALPHA HYDROLASES-LIKE SUPERFAMILY PROTEIN"/>
    <property type="match status" value="1"/>
</dbReference>
<dbReference type="Pfam" id="PF00582">
    <property type="entry name" value="Usp"/>
    <property type="match status" value="1"/>
</dbReference>
<name>A0AA38FM18_TAXCH</name>
<proteinExistence type="predicted"/>
<dbReference type="PRINTS" id="PR01438">
    <property type="entry name" value="UNVRSLSTRESS"/>
</dbReference>
<dbReference type="CDD" id="cd23659">
    <property type="entry name" value="USP_At3g01520-like"/>
    <property type="match status" value="1"/>
</dbReference>
<organism evidence="2 3">
    <name type="scientific">Taxus chinensis</name>
    <name type="common">Chinese yew</name>
    <name type="synonym">Taxus wallichiana var. chinensis</name>
    <dbReference type="NCBI Taxonomy" id="29808"/>
    <lineage>
        <taxon>Eukaryota</taxon>
        <taxon>Viridiplantae</taxon>
        <taxon>Streptophyta</taxon>
        <taxon>Embryophyta</taxon>
        <taxon>Tracheophyta</taxon>
        <taxon>Spermatophyta</taxon>
        <taxon>Pinopsida</taxon>
        <taxon>Pinidae</taxon>
        <taxon>Conifers II</taxon>
        <taxon>Cupressales</taxon>
        <taxon>Taxaceae</taxon>
        <taxon>Taxus</taxon>
    </lineage>
</organism>
<comment type="caution">
    <text evidence="2">The sequence shown here is derived from an EMBL/GenBank/DDBJ whole genome shotgun (WGS) entry which is preliminary data.</text>
</comment>
<dbReference type="InterPro" id="IPR014729">
    <property type="entry name" value="Rossmann-like_a/b/a_fold"/>
</dbReference>
<dbReference type="EMBL" id="JAHRHJ020000008">
    <property type="protein sequence ID" value="KAH9306977.1"/>
    <property type="molecule type" value="Genomic_DNA"/>
</dbReference>
<dbReference type="InterPro" id="IPR006015">
    <property type="entry name" value="Universal_stress_UspA"/>
</dbReference>
<feature type="non-terminal residue" evidence="2">
    <location>
        <position position="92"/>
    </location>
</feature>
<protein>
    <recommendedName>
        <fullName evidence="1">UspA domain-containing protein</fullName>
    </recommendedName>
</protein>
<gene>
    <name evidence="2" type="ORF">KI387_011381</name>
</gene>
<dbReference type="SUPFAM" id="SSF52402">
    <property type="entry name" value="Adenine nucleotide alpha hydrolases-like"/>
    <property type="match status" value="1"/>
</dbReference>
<keyword evidence="3" id="KW-1185">Reference proteome</keyword>
<dbReference type="PANTHER" id="PTHR31964:SF135">
    <property type="entry name" value="UNIVERSAL STRESS PROTEIN A-LIKE PROTEIN"/>
    <property type="match status" value="1"/>
</dbReference>
<dbReference type="OMA" id="KYAICET"/>